<dbReference type="EMBL" id="CP040749">
    <property type="protein sequence ID" value="QCX37905.1"/>
    <property type="molecule type" value="Genomic_DNA"/>
</dbReference>
<gene>
    <name evidence="1" type="ORF">FF125_05450</name>
</gene>
<reference evidence="1 2" key="1">
    <citation type="submission" date="2019-05" db="EMBL/GenBank/DDBJ databases">
        <title>Algicella ahnfeltiae gen. nov., sp. nov., a novel marine bacterium of the family Flavobacteriaceae isolated from a red alga.</title>
        <authorList>
            <person name="Nedashkovskaya O.I."/>
            <person name="Kukhlevskiy A.D."/>
            <person name="Kim S.-G."/>
            <person name="Zhukova N.V."/>
            <person name="Mikhailov V.V."/>
        </authorList>
    </citation>
    <scope>NUCLEOTIDE SEQUENCE [LARGE SCALE GENOMIC DNA]</scope>
    <source>
        <strain evidence="1 2">10Alg115</strain>
    </source>
</reference>
<name>A0A5B7TMY3_9FLAO</name>
<dbReference type="OrthoDB" id="8750305at2"/>
<accession>A0A5B7TMY3</accession>
<dbReference type="InterPro" id="IPR058148">
    <property type="entry name" value="M949_RS01915-like_dom"/>
</dbReference>
<keyword evidence="2" id="KW-1185">Reference proteome</keyword>
<evidence type="ECO:0000313" key="2">
    <source>
        <dbReference type="Proteomes" id="UP000306229"/>
    </source>
</evidence>
<evidence type="ECO:0000313" key="1">
    <source>
        <dbReference type="EMBL" id="QCX37905.1"/>
    </source>
</evidence>
<organism evidence="1 2">
    <name type="scientific">Aureibaculum algae</name>
    <dbReference type="NCBI Taxonomy" id="2584122"/>
    <lineage>
        <taxon>Bacteria</taxon>
        <taxon>Pseudomonadati</taxon>
        <taxon>Bacteroidota</taxon>
        <taxon>Flavobacteriia</taxon>
        <taxon>Flavobacteriales</taxon>
        <taxon>Flavobacteriaceae</taxon>
        <taxon>Aureibaculum</taxon>
    </lineage>
</organism>
<dbReference type="AlphaFoldDB" id="A0A5B7TMY3"/>
<protein>
    <submittedName>
        <fullName evidence="1">Uncharacterized protein</fullName>
    </submittedName>
</protein>
<proteinExistence type="predicted"/>
<dbReference type="Proteomes" id="UP000306229">
    <property type="component" value="Chromosome"/>
</dbReference>
<dbReference type="KEGG" id="fbe:FF125_05450"/>
<dbReference type="RefSeq" id="WP_138948827.1">
    <property type="nucleotide sequence ID" value="NZ_CP040749.1"/>
</dbReference>
<dbReference type="NCBIfam" id="NF046077">
    <property type="entry name" value="LPS_M949_RS01915"/>
    <property type="match status" value="1"/>
</dbReference>
<sequence length="229" mass="27269">MNKTLILLFLLIYNFSFGQKSNVISKQLSKQEIDSIFTKNIRKQLKIDNSIYRIYQYNDKIGKHFVIMTQNKIDCQQRKECFDSIKVFCYLFKNKTYNIEWKLNDFIVPNSYEYSISHWTKYFSLNDYDKDGITDPIIIYGTFGMNDTGDGRIKIVIYYKGNKRAIRHQNGILDDERHTQVDKEFYELPIEIQTNVKTLMKNINKNGHGIFPYGWEKAMKSKELKIDEN</sequence>